<accession>A0A1W2GHW7</accession>
<name>A0A1W2GHW7_REIFA</name>
<dbReference type="AlphaFoldDB" id="A0A1W2GHW7"/>
<keyword evidence="2" id="KW-1185">Reference proteome</keyword>
<dbReference type="OrthoDB" id="1443922at2"/>
<dbReference type="RefSeq" id="WP_084373363.1">
    <property type="nucleotide sequence ID" value="NZ_FWYF01000003.1"/>
</dbReference>
<reference evidence="1 2" key="1">
    <citation type="submission" date="2017-04" db="EMBL/GenBank/DDBJ databases">
        <authorList>
            <person name="Afonso C.L."/>
            <person name="Miller P.J."/>
            <person name="Scott M.A."/>
            <person name="Spackman E."/>
            <person name="Goraichik I."/>
            <person name="Dimitrov K.M."/>
            <person name="Suarez D.L."/>
            <person name="Swayne D.E."/>
        </authorList>
    </citation>
    <scope>NUCLEOTIDE SEQUENCE [LARGE SCALE GENOMIC DNA]</scope>
    <source>
        <strain evidence="1 2">DSM 26133</strain>
    </source>
</reference>
<evidence type="ECO:0000313" key="2">
    <source>
        <dbReference type="Proteomes" id="UP000192472"/>
    </source>
</evidence>
<organism evidence="1 2">
    <name type="scientific">Reichenbachiella faecimaris</name>
    <dbReference type="NCBI Taxonomy" id="692418"/>
    <lineage>
        <taxon>Bacteria</taxon>
        <taxon>Pseudomonadati</taxon>
        <taxon>Bacteroidota</taxon>
        <taxon>Cytophagia</taxon>
        <taxon>Cytophagales</taxon>
        <taxon>Reichenbachiellaceae</taxon>
        <taxon>Reichenbachiella</taxon>
    </lineage>
</organism>
<dbReference type="EMBL" id="FWYF01000003">
    <property type="protein sequence ID" value="SMD36072.1"/>
    <property type="molecule type" value="Genomic_DNA"/>
</dbReference>
<proteinExistence type="predicted"/>
<dbReference type="Proteomes" id="UP000192472">
    <property type="component" value="Unassembled WGS sequence"/>
</dbReference>
<sequence>MKLAEIDNVIDRIIQDLRTEFNDPIFQIIGEFSVERLNEIEFEKYNFSGIYLFEIDMGDKFIYGEWVKAFIEKWEDPYYKKNFTPNSRKVRKDKHEDRSDRWLPLYLGRSKDIGKRLKGHINLELKKPTTGLKLLARKNIYDEKFRIQYLKVDVKNYNFIMPYVESWMRDKFNPILGRQ</sequence>
<protein>
    <submittedName>
        <fullName evidence="1">Uncharacterized protein</fullName>
    </submittedName>
</protein>
<gene>
    <name evidence="1" type="ORF">SAMN04488029_2696</name>
</gene>
<evidence type="ECO:0000313" key="1">
    <source>
        <dbReference type="EMBL" id="SMD36072.1"/>
    </source>
</evidence>